<feature type="transmembrane region" description="Helical" evidence="2">
    <location>
        <begin position="77"/>
        <end position="105"/>
    </location>
</feature>
<feature type="transmembrane region" description="Helical" evidence="2">
    <location>
        <begin position="37"/>
        <end position="56"/>
    </location>
</feature>
<feature type="region of interest" description="Disordered" evidence="1">
    <location>
        <begin position="193"/>
        <end position="212"/>
    </location>
</feature>
<sequence>MLHPPLLLRLLLLLVVIVVDSTENETGAEPLLDSFDAHIVVSVLTATASFAALFETNSQDEGTTRSSSSYMSLLHNVSVLTCSICSLSGIYATVVFSLSSIYGRAAVGTGRMDIYEEFLKSTETIRYKAFVMYLLSLILFIVLLVGTATEKIDQEYRIYFFSFLLFLSIFSYNDWNTIIKCAGPIFTADEDTNIQSHQQQQQPSQQQQQPSLGIKKKIMKTAHLSPQKEDSSTFQAPFKPHHRTE</sequence>
<organism evidence="4 5">
    <name type="scientific">Fragilariopsis cylindrus CCMP1102</name>
    <dbReference type="NCBI Taxonomy" id="635003"/>
    <lineage>
        <taxon>Eukaryota</taxon>
        <taxon>Sar</taxon>
        <taxon>Stramenopiles</taxon>
        <taxon>Ochrophyta</taxon>
        <taxon>Bacillariophyta</taxon>
        <taxon>Bacillariophyceae</taxon>
        <taxon>Bacillariophycidae</taxon>
        <taxon>Bacillariales</taxon>
        <taxon>Bacillariaceae</taxon>
        <taxon>Fragilariopsis</taxon>
    </lineage>
</organism>
<feature type="transmembrane region" description="Helical" evidence="2">
    <location>
        <begin position="158"/>
        <end position="175"/>
    </location>
</feature>
<keyword evidence="3" id="KW-0732">Signal</keyword>
<keyword evidence="2" id="KW-1133">Transmembrane helix</keyword>
<evidence type="ECO:0008006" key="6">
    <source>
        <dbReference type="Google" id="ProtNLM"/>
    </source>
</evidence>
<feature type="signal peptide" evidence="3">
    <location>
        <begin position="1"/>
        <end position="21"/>
    </location>
</feature>
<evidence type="ECO:0000256" key="2">
    <source>
        <dbReference type="SAM" id="Phobius"/>
    </source>
</evidence>
<evidence type="ECO:0000313" key="4">
    <source>
        <dbReference type="EMBL" id="OEU08144.1"/>
    </source>
</evidence>
<name>A0A1E7EQQ1_9STRA</name>
<gene>
    <name evidence="4" type="ORF">FRACYDRAFT_250373</name>
</gene>
<proteinExistence type="predicted"/>
<evidence type="ECO:0000256" key="3">
    <source>
        <dbReference type="SAM" id="SignalP"/>
    </source>
</evidence>
<keyword evidence="5" id="KW-1185">Reference proteome</keyword>
<dbReference type="EMBL" id="KV784382">
    <property type="protein sequence ID" value="OEU08144.1"/>
    <property type="molecule type" value="Genomic_DNA"/>
</dbReference>
<dbReference type="InParanoid" id="A0A1E7EQQ1"/>
<keyword evidence="2" id="KW-0812">Transmembrane</keyword>
<feature type="chain" id="PRO_5009192130" description="TRP C-terminal domain-containing protein" evidence="3">
    <location>
        <begin position="22"/>
        <end position="245"/>
    </location>
</feature>
<dbReference type="Proteomes" id="UP000095751">
    <property type="component" value="Unassembled WGS sequence"/>
</dbReference>
<feature type="transmembrane region" description="Helical" evidence="2">
    <location>
        <begin position="125"/>
        <end position="146"/>
    </location>
</feature>
<evidence type="ECO:0000313" key="5">
    <source>
        <dbReference type="Proteomes" id="UP000095751"/>
    </source>
</evidence>
<feature type="region of interest" description="Disordered" evidence="1">
    <location>
        <begin position="221"/>
        <end position="245"/>
    </location>
</feature>
<reference evidence="4 5" key="1">
    <citation type="submission" date="2016-09" db="EMBL/GenBank/DDBJ databases">
        <title>Extensive genetic diversity and differential bi-allelic expression allows diatom success in the polar Southern Ocean.</title>
        <authorList>
            <consortium name="DOE Joint Genome Institute"/>
            <person name="Mock T."/>
            <person name="Otillar R.P."/>
            <person name="Strauss J."/>
            <person name="Dupont C."/>
            <person name="Frickenhaus S."/>
            <person name="Maumus F."/>
            <person name="Mcmullan M."/>
            <person name="Sanges R."/>
            <person name="Schmutz J."/>
            <person name="Toseland A."/>
            <person name="Valas R."/>
            <person name="Veluchamy A."/>
            <person name="Ward B.J."/>
            <person name="Allen A."/>
            <person name="Barry K."/>
            <person name="Falciatore A."/>
            <person name="Ferrante M."/>
            <person name="Fortunato A.E."/>
            <person name="Gloeckner G."/>
            <person name="Gruber A."/>
            <person name="Hipkin R."/>
            <person name="Janech M."/>
            <person name="Kroth P."/>
            <person name="Leese F."/>
            <person name="Lindquist E."/>
            <person name="Lyon B.R."/>
            <person name="Martin J."/>
            <person name="Mayer C."/>
            <person name="Parker M."/>
            <person name="Quesneville H."/>
            <person name="Raymond J."/>
            <person name="Uhlig C."/>
            <person name="Valentin K.U."/>
            <person name="Worden A.Z."/>
            <person name="Armbrust E.V."/>
            <person name="Bowler C."/>
            <person name="Green B."/>
            <person name="Moulton V."/>
            <person name="Van Oosterhout C."/>
            <person name="Grigoriev I."/>
        </authorList>
    </citation>
    <scope>NUCLEOTIDE SEQUENCE [LARGE SCALE GENOMIC DNA]</scope>
    <source>
        <strain evidence="4 5">CCMP1102</strain>
    </source>
</reference>
<protein>
    <recommendedName>
        <fullName evidence="6">TRP C-terminal domain-containing protein</fullName>
    </recommendedName>
</protein>
<evidence type="ECO:0000256" key="1">
    <source>
        <dbReference type="SAM" id="MobiDB-lite"/>
    </source>
</evidence>
<keyword evidence="2" id="KW-0472">Membrane</keyword>
<feature type="compositionally biased region" description="Low complexity" evidence="1">
    <location>
        <begin position="195"/>
        <end position="211"/>
    </location>
</feature>
<accession>A0A1E7EQQ1</accession>
<dbReference type="KEGG" id="fcy:FRACYDRAFT_250373"/>
<dbReference type="OrthoDB" id="43775at2759"/>
<dbReference type="AlphaFoldDB" id="A0A1E7EQQ1"/>